<feature type="repeat" description="PPR" evidence="1">
    <location>
        <begin position="18"/>
        <end position="52"/>
    </location>
</feature>
<name>A0A8J5WBK0_ZIZPA</name>
<sequence length="84" mass="8914">MATLMPPEKLVSAMPVRDVASWNTMVSGLPKSGTVEEAKAVFLAMPARNSVSWNAMVAGFACAGGTSAAEEWFRNVPEKEDAVL</sequence>
<dbReference type="GO" id="GO:0003723">
    <property type="term" value="F:RNA binding"/>
    <property type="evidence" value="ECO:0007669"/>
    <property type="project" value="InterPro"/>
</dbReference>
<dbReference type="OrthoDB" id="741665at2759"/>
<dbReference type="PANTHER" id="PTHR47926">
    <property type="entry name" value="PENTATRICOPEPTIDE REPEAT-CONTAINING PROTEIN"/>
    <property type="match status" value="1"/>
</dbReference>
<dbReference type="GO" id="GO:0009451">
    <property type="term" value="P:RNA modification"/>
    <property type="evidence" value="ECO:0007669"/>
    <property type="project" value="InterPro"/>
</dbReference>
<dbReference type="Pfam" id="PF01535">
    <property type="entry name" value="PPR"/>
    <property type="match status" value="2"/>
</dbReference>
<dbReference type="InterPro" id="IPR002885">
    <property type="entry name" value="PPR_rpt"/>
</dbReference>
<gene>
    <name evidence="2" type="ORF">GUJ93_ZPchr0010g10923</name>
</gene>
<dbReference type="EMBL" id="JAAALK010000082">
    <property type="protein sequence ID" value="KAG8086796.1"/>
    <property type="molecule type" value="Genomic_DNA"/>
</dbReference>
<evidence type="ECO:0008006" key="4">
    <source>
        <dbReference type="Google" id="ProtNLM"/>
    </source>
</evidence>
<evidence type="ECO:0000256" key="1">
    <source>
        <dbReference type="PROSITE-ProRule" id="PRU00708"/>
    </source>
</evidence>
<proteinExistence type="predicted"/>
<keyword evidence="3" id="KW-1185">Reference proteome</keyword>
<dbReference type="Proteomes" id="UP000729402">
    <property type="component" value="Unassembled WGS sequence"/>
</dbReference>
<dbReference type="PROSITE" id="PS51375">
    <property type="entry name" value="PPR"/>
    <property type="match status" value="1"/>
</dbReference>
<accession>A0A8J5WBK0</accession>
<reference evidence="2" key="2">
    <citation type="submission" date="2021-02" db="EMBL/GenBank/DDBJ databases">
        <authorList>
            <person name="Kimball J.A."/>
            <person name="Haas M.W."/>
            <person name="Macchietto M."/>
            <person name="Kono T."/>
            <person name="Duquette J."/>
            <person name="Shao M."/>
        </authorList>
    </citation>
    <scope>NUCLEOTIDE SEQUENCE</scope>
    <source>
        <tissue evidence="2">Fresh leaf tissue</tissue>
    </source>
</reference>
<organism evidence="2 3">
    <name type="scientific">Zizania palustris</name>
    <name type="common">Northern wild rice</name>
    <dbReference type="NCBI Taxonomy" id="103762"/>
    <lineage>
        <taxon>Eukaryota</taxon>
        <taxon>Viridiplantae</taxon>
        <taxon>Streptophyta</taxon>
        <taxon>Embryophyta</taxon>
        <taxon>Tracheophyta</taxon>
        <taxon>Spermatophyta</taxon>
        <taxon>Magnoliopsida</taxon>
        <taxon>Liliopsida</taxon>
        <taxon>Poales</taxon>
        <taxon>Poaceae</taxon>
        <taxon>BOP clade</taxon>
        <taxon>Oryzoideae</taxon>
        <taxon>Oryzeae</taxon>
        <taxon>Zizaniinae</taxon>
        <taxon>Zizania</taxon>
    </lineage>
</organism>
<dbReference type="InterPro" id="IPR046960">
    <property type="entry name" value="PPR_At4g14850-like_plant"/>
</dbReference>
<dbReference type="AlphaFoldDB" id="A0A8J5WBK0"/>
<comment type="caution">
    <text evidence="2">The sequence shown here is derived from an EMBL/GenBank/DDBJ whole genome shotgun (WGS) entry which is preliminary data.</text>
</comment>
<evidence type="ECO:0000313" key="2">
    <source>
        <dbReference type="EMBL" id="KAG8086796.1"/>
    </source>
</evidence>
<reference evidence="2" key="1">
    <citation type="journal article" date="2021" name="bioRxiv">
        <title>Whole Genome Assembly and Annotation of Northern Wild Rice, Zizania palustris L., Supports a Whole Genome Duplication in the Zizania Genus.</title>
        <authorList>
            <person name="Haas M."/>
            <person name="Kono T."/>
            <person name="Macchietto M."/>
            <person name="Millas R."/>
            <person name="McGilp L."/>
            <person name="Shao M."/>
            <person name="Duquette J."/>
            <person name="Hirsch C.N."/>
            <person name="Kimball J."/>
        </authorList>
    </citation>
    <scope>NUCLEOTIDE SEQUENCE</scope>
    <source>
        <tissue evidence="2">Fresh leaf tissue</tissue>
    </source>
</reference>
<protein>
    <recommendedName>
        <fullName evidence="4">Pentatricopeptide repeat-containing protein</fullName>
    </recommendedName>
</protein>
<evidence type="ECO:0000313" key="3">
    <source>
        <dbReference type="Proteomes" id="UP000729402"/>
    </source>
</evidence>